<dbReference type="CDD" id="cd09731">
    <property type="entry name" value="Cse2_I-E"/>
    <property type="match status" value="1"/>
</dbReference>
<proteinExistence type="predicted"/>
<organism evidence="2 3">
    <name type="scientific">Streptomyces rhizosphaericus</name>
    <dbReference type="NCBI Taxonomy" id="114699"/>
    <lineage>
        <taxon>Bacteria</taxon>
        <taxon>Bacillati</taxon>
        <taxon>Actinomycetota</taxon>
        <taxon>Actinomycetes</taxon>
        <taxon>Kitasatosporales</taxon>
        <taxon>Streptomycetaceae</taxon>
        <taxon>Streptomyces</taxon>
        <taxon>Streptomyces violaceusniger group</taxon>
    </lineage>
</organism>
<accession>A0ABN1PF11</accession>
<dbReference type="Proteomes" id="UP001500418">
    <property type="component" value="Unassembled WGS sequence"/>
</dbReference>
<dbReference type="InterPro" id="IPR038287">
    <property type="entry name" value="Cse2_sf"/>
</dbReference>
<feature type="region of interest" description="Disordered" evidence="1">
    <location>
        <begin position="201"/>
        <end position="231"/>
    </location>
</feature>
<dbReference type="Gene3D" id="1.10.520.40">
    <property type="entry name" value="CRISPR-associated protein Cse2"/>
    <property type="match status" value="1"/>
</dbReference>
<gene>
    <name evidence="2" type="ORF">GCM10009575_027490</name>
</gene>
<evidence type="ECO:0008006" key="4">
    <source>
        <dbReference type="Google" id="ProtNLM"/>
    </source>
</evidence>
<evidence type="ECO:0000313" key="3">
    <source>
        <dbReference type="Proteomes" id="UP001500418"/>
    </source>
</evidence>
<evidence type="ECO:0000313" key="2">
    <source>
        <dbReference type="EMBL" id="GAA0927281.1"/>
    </source>
</evidence>
<comment type="caution">
    <text evidence="2">The sequence shown here is derived from an EMBL/GenBank/DDBJ whole genome shotgun (WGS) entry which is preliminary data.</text>
</comment>
<name>A0ABN1PF11_9ACTN</name>
<keyword evidence="3" id="KW-1185">Reference proteome</keyword>
<reference evidence="2 3" key="1">
    <citation type="journal article" date="2019" name="Int. J. Syst. Evol. Microbiol.">
        <title>The Global Catalogue of Microorganisms (GCM) 10K type strain sequencing project: providing services to taxonomists for standard genome sequencing and annotation.</title>
        <authorList>
            <consortium name="The Broad Institute Genomics Platform"/>
            <consortium name="The Broad Institute Genome Sequencing Center for Infectious Disease"/>
            <person name="Wu L."/>
            <person name="Ma J."/>
        </authorList>
    </citation>
    <scope>NUCLEOTIDE SEQUENCE [LARGE SCALE GENOMIC DNA]</scope>
    <source>
        <strain evidence="2 3">JCM 11444</strain>
    </source>
</reference>
<sequence>MTTATHAKPMADRVRDLVADTIGPLQHELLRDGPKAVATLARLRRGAGKQPHQVPDLLGLIDTEPLYDTTADGRLPGEQPLTRAEDAVHVAMTLWAVHQQSRSTEMHRPHRTDAPGGLGAAVRRLMIERDAGDAVLKRFVRIGTAPDLPTLAQRLREIIVLLREEDIPLDYALLARQLYQWQWPQGPETVRRAWGRSFHAYRAPKGDRSTGTGAPGTDAPSDSDTTSKDDS</sequence>
<dbReference type="NCBIfam" id="TIGR02548">
    <property type="entry name" value="casB_cse2"/>
    <property type="match status" value="1"/>
</dbReference>
<protein>
    <recommendedName>
        <fullName evidence="4">Type I-E CRISPR-associated protein Cse2/CasB</fullName>
    </recommendedName>
</protein>
<dbReference type="Pfam" id="PF09485">
    <property type="entry name" value="CRISPR_Cse2"/>
    <property type="match status" value="1"/>
</dbReference>
<dbReference type="EMBL" id="BAAAID010000014">
    <property type="protein sequence ID" value="GAA0927281.1"/>
    <property type="molecule type" value="Genomic_DNA"/>
</dbReference>
<dbReference type="InterPro" id="IPR013382">
    <property type="entry name" value="CRISPR-assoc_prot_Cse2"/>
</dbReference>
<evidence type="ECO:0000256" key="1">
    <source>
        <dbReference type="SAM" id="MobiDB-lite"/>
    </source>
</evidence>